<comment type="caution">
    <text evidence="1">The sequence shown here is derived from an EMBL/GenBank/DDBJ whole genome shotgun (WGS) entry which is preliminary data.</text>
</comment>
<reference evidence="1 2" key="1">
    <citation type="submission" date="2018-08" db="EMBL/GenBank/DDBJ databases">
        <title>Lysinibacillus sp. YLB-03 draft genome sequence.</title>
        <authorList>
            <person name="Yu L."/>
        </authorList>
    </citation>
    <scope>NUCLEOTIDE SEQUENCE [LARGE SCALE GENOMIC DNA]</scope>
    <source>
        <strain evidence="1 2">YLB-03</strain>
    </source>
</reference>
<proteinExistence type="predicted"/>
<dbReference type="Proteomes" id="UP000265692">
    <property type="component" value="Unassembled WGS sequence"/>
</dbReference>
<dbReference type="PROSITE" id="PS51257">
    <property type="entry name" value="PROKAR_LIPOPROTEIN"/>
    <property type="match status" value="1"/>
</dbReference>
<organism evidence="1 2">
    <name type="scientific">Ureibacillus yapensis</name>
    <dbReference type="NCBI Taxonomy" id="2304605"/>
    <lineage>
        <taxon>Bacteria</taxon>
        <taxon>Bacillati</taxon>
        <taxon>Bacillota</taxon>
        <taxon>Bacilli</taxon>
        <taxon>Bacillales</taxon>
        <taxon>Caryophanaceae</taxon>
        <taxon>Ureibacillus</taxon>
    </lineage>
</organism>
<dbReference type="AlphaFoldDB" id="A0A396SKG4"/>
<sequence length="134" mass="15647">MLKKFIIFFFVPFFLIGCSNEQIVKVSNNAADGEKREEIENLIRDTKEVYTGTAILAGDELLVAIQVNPWLGYKEQKVEKKLQKEIKEKYPDLHVLVSSDYKMHWESQKLLNEKDSKKLKDEVKKLKDLAKEET</sequence>
<protein>
    <recommendedName>
        <fullName evidence="3">Sporulation protein</fullName>
    </recommendedName>
</protein>
<gene>
    <name evidence="1" type="ORF">D1B33_03075</name>
</gene>
<evidence type="ECO:0000313" key="2">
    <source>
        <dbReference type="Proteomes" id="UP000265692"/>
    </source>
</evidence>
<dbReference type="EMBL" id="QWEI01000001">
    <property type="protein sequence ID" value="RHW39849.1"/>
    <property type="molecule type" value="Genomic_DNA"/>
</dbReference>
<dbReference type="InterPro" id="IPR019076">
    <property type="entry name" value="Spore_lipoprot_YhcN/YlaJ-like"/>
</dbReference>
<dbReference type="Pfam" id="PF09580">
    <property type="entry name" value="Spore_YhcN_YlaJ"/>
    <property type="match status" value="1"/>
</dbReference>
<name>A0A396SKG4_9BACL</name>
<keyword evidence="2" id="KW-1185">Reference proteome</keyword>
<accession>A0A396SKG4</accession>
<evidence type="ECO:0000313" key="1">
    <source>
        <dbReference type="EMBL" id="RHW39849.1"/>
    </source>
</evidence>
<evidence type="ECO:0008006" key="3">
    <source>
        <dbReference type="Google" id="ProtNLM"/>
    </source>
</evidence>